<dbReference type="STRING" id="671987.R0KJ23"/>
<dbReference type="InterPro" id="IPR011989">
    <property type="entry name" value="ARM-like"/>
</dbReference>
<protein>
    <recommendedName>
        <fullName evidence="3">Interferon-related developmental regulator N-terminal domain-containing protein</fullName>
    </recommendedName>
</protein>
<dbReference type="InterPro" id="IPR039777">
    <property type="entry name" value="IFRD"/>
</dbReference>
<reference evidence="4 5" key="2">
    <citation type="journal article" date="2013" name="PLoS Genet.">
        <title>Comparative genome structure, secondary metabolite, and effector coding capacity across Cochliobolus pathogens.</title>
        <authorList>
            <person name="Condon B.J."/>
            <person name="Leng Y."/>
            <person name="Wu D."/>
            <person name="Bushley K.E."/>
            <person name="Ohm R.A."/>
            <person name="Otillar R."/>
            <person name="Martin J."/>
            <person name="Schackwitz W."/>
            <person name="Grimwood J."/>
            <person name="MohdZainudin N."/>
            <person name="Xue C."/>
            <person name="Wang R."/>
            <person name="Manning V.A."/>
            <person name="Dhillon B."/>
            <person name="Tu Z.J."/>
            <person name="Steffenson B.J."/>
            <person name="Salamov A."/>
            <person name="Sun H."/>
            <person name="Lowry S."/>
            <person name="LaButti K."/>
            <person name="Han J."/>
            <person name="Copeland A."/>
            <person name="Lindquist E."/>
            <person name="Barry K."/>
            <person name="Schmutz J."/>
            <person name="Baker S.E."/>
            <person name="Ciuffetti L.M."/>
            <person name="Grigoriev I.V."/>
            <person name="Zhong S."/>
            <person name="Turgeon B.G."/>
        </authorList>
    </citation>
    <scope>NUCLEOTIDE SEQUENCE [LARGE SCALE GENOMIC DNA]</scope>
    <source>
        <strain evidence="5">28A</strain>
    </source>
</reference>
<dbReference type="AlphaFoldDB" id="R0KJ23"/>
<dbReference type="OrthoDB" id="18978at2759"/>
<dbReference type="PANTHER" id="PTHR12354:SF1">
    <property type="entry name" value="INTERFERON-RELATED DEVELOPMENTAL REGULATOR 1"/>
    <property type="match status" value="1"/>
</dbReference>
<dbReference type="Proteomes" id="UP000016935">
    <property type="component" value="Unassembled WGS sequence"/>
</dbReference>
<dbReference type="PANTHER" id="PTHR12354">
    <property type="entry name" value="INTERFERON-RELATED DEVELOPMENTAL REGULATOR"/>
    <property type="match status" value="1"/>
</dbReference>
<reference evidence="4 5" key="1">
    <citation type="journal article" date="2012" name="PLoS Pathog.">
        <title>Diverse lifestyles and strategies of plant pathogenesis encoded in the genomes of eighteen Dothideomycetes fungi.</title>
        <authorList>
            <person name="Ohm R.A."/>
            <person name="Feau N."/>
            <person name="Henrissat B."/>
            <person name="Schoch C.L."/>
            <person name="Horwitz B.A."/>
            <person name="Barry K.W."/>
            <person name="Condon B.J."/>
            <person name="Copeland A.C."/>
            <person name="Dhillon B."/>
            <person name="Glaser F."/>
            <person name="Hesse C.N."/>
            <person name="Kosti I."/>
            <person name="LaButti K."/>
            <person name="Lindquist E.A."/>
            <person name="Lucas S."/>
            <person name="Salamov A.A."/>
            <person name="Bradshaw R.E."/>
            <person name="Ciuffetti L."/>
            <person name="Hamelin R.C."/>
            <person name="Kema G.H.J."/>
            <person name="Lawrence C."/>
            <person name="Scott J.A."/>
            <person name="Spatafora J.W."/>
            <person name="Turgeon B.G."/>
            <person name="de Wit P.J.G.M."/>
            <person name="Zhong S."/>
            <person name="Goodwin S.B."/>
            <person name="Grigoriev I.V."/>
        </authorList>
    </citation>
    <scope>NUCLEOTIDE SEQUENCE [LARGE SCALE GENOMIC DNA]</scope>
    <source>
        <strain evidence="5">28A</strain>
    </source>
</reference>
<evidence type="ECO:0000256" key="2">
    <source>
        <dbReference type="SAM" id="MobiDB-lite"/>
    </source>
</evidence>
<evidence type="ECO:0000259" key="3">
    <source>
        <dbReference type="Pfam" id="PF05004"/>
    </source>
</evidence>
<feature type="compositionally biased region" description="Polar residues" evidence="2">
    <location>
        <begin position="23"/>
        <end position="32"/>
    </location>
</feature>
<feature type="compositionally biased region" description="Basic and acidic residues" evidence="2">
    <location>
        <begin position="1"/>
        <end position="13"/>
    </location>
</feature>
<organism evidence="4 5">
    <name type="scientific">Exserohilum turcicum (strain 28A)</name>
    <name type="common">Northern leaf blight fungus</name>
    <name type="synonym">Setosphaeria turcica</name>
    <dbReference type="NCBI Taxonomy" id="671987"/>
    <lineage>
        <taxon>Eukaryota</taxon>
        <taxon>Fungi</taxon>
        <taxon>Dikarya</taxon>
        <taxon>Ascomycota</taxon>
        <taxon>Pezizomycotina</taxon>
        <taxon>Dothideomycetes</taxon>
        <taxon>Pleosporomycetidae</taxon>
        <taxon>Pleosporales</taxon>
        <taxon>Pleosporineae</taxon>
        <taxon>Pleosporaceae</taxon>
        <taxon>Exserohilum</taxon>
    </lineage>
</organism>
<feature type="domain" description="Interferon-related developmental regulator N-terminal" evidence="3">
    <location>
        <begin position="74"/>
        <end position="368"/>
    </location>
</feature>
<proteinExistence type="inferred from homology"/>
<dbReference type="InterPro" id="IPR007701">
    <property type="entry name" value="Interferon-rel_develop_reg_N"/>
</dbReference>
<name>R0KJ23_EXST2</name>
<evidence type="ECO:0000313" key="4">
    <source>
        <dbReference type="EMBL" id="EOA88017.1"/>
    </source>
</evidence>
<evidence type="ECO:0000313" key="5">
    <source>
        <dbReference type="Proteomes" id="UP000016935"/>
    </source>
</evidence>
<dbReference type="RefSeq" id="XP_008024509.1">
    <property type="nucleotide sequence ID" value="XM_008026318.1"/>
</dbReference>
<dbReference type="InterPro" id="IPR016024">
    <property type="entry name" value="ARM-type_fold"/>
</dbReference>
<feature type="compositionally biased region" description="Low complexity" evidence="2">
    <location>
        <begin position="33"/>
        <end position="44"/>
    </location>
</feature>
<dbReference type="GeneID" id="19400676"/>
<gene>
    <name evidence="4" type="ORF">SETTUDRAFT_168810</name>
</gene>
<feature type="region of interest" description="Disordered" evidence="2">
    <location>
        <begin position="292"/>
        <end position="313"/>
    </location>
</feature>
<accession>R0KJ23</accession>
<comment type="similarity">
    <text evidence="1">Belongs to the IFRD family.</text>
</comment>
<dbReference type="SUPFAM" id="SSF48371">
    <property type="entry name" value="ARM repeat"/>
    <property type="match status" value="1"/>
</dbReference>
<sequence length="447" mass="49573">MRDLRKQALESHKTISRKARSRVASTTASKTNSAVASPAQSRAASRSRHDTDDEDELSDGTAWSTASIDDILNGEDVNISEDAWKTELNTRIEQIINLKRSSTEGRAESLNAYAHILMARYAKNEVEGHINELVSSMIRSIRQETTENEVVKALKALAVTAVTVDSDTLYDGVADQLKRTIQSSSSIPVKVSATHTLGTTAFFAGAGDDEILDIMNLFLEIVESDGASIDAQDAGNIVIAALEEWGLLATEIEDLEEETEAAMEAFVEQLDSADSGVQIAAGENIALLYEKSLTPQEEDEDVEDDADSDDPEYVRDGQKLVKRYTVYRRQDQLLHTLDELANVSTRRISKKDRKALHSSFADIRNSVEKPSRGPAYSMALHEETGRAYGAGRMKVKINRSVEVRIDKWWKLQRLNALRRTLQGGFTYHYDQNGLVSTAIPFSMSARR</sequence>
<feature type="region of interest" description="Disordered" evidence="2">
    <location>
        <begin position="1"/>
        <end position="60"/>
    </location>
</feature>
<dbReference type="Gene3D" id="1.25.10.10">
    <property type="entry name" value="Leucine-rich Repeat Variant"/>
    <property type="match status" value="1"/>
</dbReference>
<dbReference type="eggNOG" id="KOG2842">
    <property type="taxonomic scope" value="Eukaryota"/>
</dbReference>
<evidence type="ECO:0000256" key="1">
    <source>
        <dbReference type="ARBA" id="ARBA00008828"/>
    </source>
</evidence>
<dbReference type="HOGENOM" id="CLU_039188_0_0_1"/>
<dbReference type="Pfam" id="PF05004">
    <property type="entry name" value="IFRD"/>
    <property type="match status" value="1"/>
</dbReference>
<feature type="compositionally biased region" description="Acidic residues" evidence="2">
    <location>
        <begin position="296"/>
        <end position="311"/>
    </location>
</feature>
<dbReference type="EMBL" id="KB908559">
    <property type="protein sequence ID" value="EOA88017.1"/>
    <property type="molecule type" value="Genomic_DNA"/>
</dbReference>
<keyword evidence="5" id="KW-1185">Reference proteome</keyword>